<name>A0ABW8DBL3_9GAMM</name>
<gene>
    <name evidence="1" type="ORF">ACD661_08810</name>
</gene>
<protein>
    <submittedName>
        <fullName evidence="1">Uncharacterized protein</fullName>
    </submittedName>
</protein>
<dbReference type="EMBL" id="JBGORX010000002">
    <property type="protein sequence ID" value="MFJ1268650.1"/>
    <property type="molecule type" value="Genomic_DNA"/>
</dbReference>
<reference evidence="1 2" key="1">
    <citation type="submission" date="2024-08" db="EMBL/GenBank/DDBJ databases">
        <title>Draft Genome Sequence of Legionella lytica strain DSB2004, Isolated From a Fire Sprinkler System.</title>
        <authorList>
            <person name="Everhart A.D."/>
            <person name="Kidane D.T."/>
            <person name="Farone A.L."/>
            <person name="Farone M.B."/>
        </authorList>
    </citation>
    <scope>NUCLEOTIDE SEQUENCE [LARGE SCALE GENOMIC DNA]</scope>
    <source>
        <strain evidence="1 2">DSB2004</strain>
    </source>
</reference>
<comment type="caution">
    <text evidence="1">The sequence shown here is derived from an EMBL/GenBank/DDBJ whole genome shotgun (WGS) entry which is preliminary data.</text>
</comment>
<evidence type="ECO:0000313" key="2">
    <source>
        <dbReference type="Proteomes" id="UP001615550"/>
    </source>
</evidence>
<keyword evidence="2" id="KW-1185">Reference proteome</keyword>
<accession>A0ABW8DBL3</accession>
<proteinExistence type="predicted"/>
<evidence type="ECO:0000313" key="1">
    <source>
        <dbReference type="EMBL" id="MFJ1268650.1"/>
    </source>
</evidence>
<dbReference type="RefSeq" id="WP_400187492.1">
    <property type="nucleotide sequence ID" value="NZ_JBGORX010000002.1"/>
</dbReference>
<dbReference type="Proteomes" id="UP001615550">
    <property type="component" value="Unassembled WGS sequence"/>
</dbReference>
<sequence length="93" mass="10961">MDWKSLEKELMSFPEYSNLLSEIKRLTSLSQLERESEWVYAESSQLKFLLKKLNSSKNNYNKLKGIEHFVSDIASSDTKILELLEDYLEIIHC</sequence>
<organism evidence="1 2">
    <name type="scientific">Legionella lytica</name>
    <dbReference type="NCBI Taxonomy" id="96232"/>
    <lineage>
        <taxon>Bacteria</taxon>
        <taxon>Pseudomonadati</taxon>
        <taxon>Pseudomonadota</taxon>
        <taxon>Gammaproteobacteria</taxon>
        <taxon>Legionellales</taxon>
        <taxon>Legionellaceae</taxon>
        <taxon>Legionella</taxon>
    </lineage>
</organism>